<dbReference type="Pfam" id="PF00392">
    <property type="entry name" value="GntR"/>
    <property type="match status" value="1"/>
</dbReference>
<dbReference type="SUPFAM" id="SSF48008">
    <property type="entry name" value="GntR ligand-binding domain-like"/>
    <property type="match status" value="1"/>
</dbReference>
<evidence type="ECO:0000256" key="3">
    <source>
        <dbReference type="ARBA" id="ARBA00023163"/>
    </source>
</evidence>
<dbReference type="InterPro" id="IPR008920">
    <property type="entry name" value="TF_FadR/GntR_C"/>
</dbReference>
<dbReference type="EMBL" id="BMIJ01000009">
    <property type="protein sequence ID" value="GGC09235.1"/>
    <property type="molecule type" value="Genomic_DNA"/>
</dbReference>
<proteinExistence type="predicted"/>
<dbReference type="Proteomes" id="UP000629025">
    <property type="component" value="Unassembled WGS sequence"/>
</dbReference>
<keyword evidence="6" id="KW-1185">Reference proteome</keyword>
<name>A0ABQ1KVL5_9GAMM</name>
<organism evidence="5 6">
    <name type="scientific">Marinobacterium zhoushanense</name>
    <dbReference type="NCBI Taxonomy" id="1679163"/>
    <lineage>
        <taxon>Bacteria</taxon>
        <taxon>Pseudomonadati</taxon>
        <taxon>Pseudomonadota</taxon>
        <taxon>Gammaproteobacteria</taxon>
        <taxon>Oceanospirillales</taxon>
        <taxon>Oceanospirillaceae</taxon>
        <taxon>Marinobacterium</taxon>
    </lineage>
</organism>
<accession>A0ABQ1KVL5</accession>
<evidence type="ECO:0000313" key="5">
    <source>
        <dbReference type="EMBL" id="GGC09235.1"/>
    </source>
</evidence>
<dbReference type="PANTHER" id="PTHR43537">
    <property type="entry name" value="TRANSCRIPTIONAL REGULATOR, GNTR FAMILY"/>
    <property type="match status" value="1"/>
</dbReference>
<dbReference type="InterPro" id="IPR036388">
    <property type="entry name" value="WH-like_DNA-bd_sf"/>
</dbReference>
<dbReference type="Pfam" id="PF07729">
    <property type="entry name" value="FCD"/>
    <property type="match status" value="1"/>
</dbReference>
<protein>
    <recommendedName>
        <fullName evidence="4">HTH gntR-type domain-containing protein</fullName>
    </recommendedName>
</protein>
<gene>
    <name evidence="5" type="ORF">GCM10011352_39510</name>
</gene>
<dbReference type="RefSeq" id="WP_188751589.1">
    <property type="nucleotide sequence ID" value="NZ_BMIJ01000009.1"/>
</dbReference>
<evidence type="ECO:0000313" key="6">
    <source>
        <dbReference type="Proteomes" id="UP000629025"/>
    </source>
</evidence>
<dbReference type="InterPro" id="IPR000524">
    <property type="entry name" value="Tscrpt_reg_HTH_GntR"/>
</dbReference>
<reference evidence="6" key="1">
    <citation type="journal article" date="2019" name="Int. J. Syst. Evol. Microbiol.">
        <title>The Global Catalogue of Microorganisms (GCM) 10K type strain sequencing project: providing services to taxonomists for standard genome sequencing and annotation.</title>
        <authorList>
            <consortium name="The Broad Institute Genomics Platform"/>
            <consortium name="The Broad Institute Genome Sequencing Center for Infectious Disease"/>
            <person name="Wu L."/>
            <person name="Ma J."/>
        </authorList>
    </citation>
    <scope>NUCLEOTIDE SEQUENCE [LARGE SCALE GENOMIC DNA]</scope>
    <source>
        <strain evidence="6">CGMCC 1.15341</strain>
    </source>
</reference>
<comment type="caution">
    <text evidence="5">The sequence shown here is derived from an EMBL/GenBank/DDBJ whole genome shotgun (WGS) entry which is preliminary data.</text>
</comment>
<keyword evidence="1" id="KW-0805">Transcription regulation</keyword>
<dbReference type="Gene3D" id="1.20.120.530">
    <property type="entry name" value="GntR ligand-binding domain-like"/>
    <property type="match status" value="1"/>
</dbReference>
<sequence>MNTIPEDSINTGVGESASSAELRFENLYRTLRSRICLLDYEPGTRLSEVALAKEFGVSRTPIRRVLGRLELEGLVEIRHGVGTQVTEIDFNYLCDVYELRMELASQLGLMSPLPPTEDLLQRVQATLDRASVVAEAASPRRLFAQVNIEFFEALMELIGNRALREVLVMLFYRSSRMWPFLMREDVIAMEAELFCNEIRETIQLIESGQLVALGNLRRRHIAMALQRLKLMSAENGRVA</sequence>
<dbReference type="PROSITE" id="PS50949">
    <property type="entry name" value="HTH_GNTR"/>
    <property type="match status" value="1"/>
</dbReference>
<dbReference type="PANTHER" id="PTHR43537:SF5">
    <property type="entry name" value="UXU OPERON TRANSCRIPTIONAL REGULATOR"/>
    <property type="match status" value="1"/>
</dbReference>
<evidence type="ECO:0000256" key="1">
    <source>
        <dbReference type="ARBA" id="ARBA00023015"/>
    </source>
</evidence>
<keyword evidence="2" id="KW-0238">DNA-binding</keyword>
<dbReference type="SUPFAM" id="SSF46785">
    <property type="entry name" value="Winged helix' DNA-binding domain"/>
    <property type="match status" value="1"/>
</dbReference>
<dbReference type="InterPro" id="IPR036390">
    <property type="entry name" value="WH_DNA-bd_sf"/>
</dbReference>
<keyword evidence="3" id="KW-0804">Transcription</keyword>
<evidence type="ECO:0000256" key="2">
    <source>
        <dbReference type="ARBA" id="ARBA00023125"/>
    </source>
</evidence>
<evidence type="ECO:0000259" key="4">
    <source>
        <dbReference type="PROSITE" id="PS50949"/>
    </source>
</evidence>
<dbReference type="PRINTS" id="PR00035">
    <property type="entry name" value="HTHGNTR"/>
</dbReference>
<feature type="domain" description="HTH gntR-type" evidence="4">
    <location>
        <begin position="21"/>
        <end position="88"/>
    </location>
</feature>
<dbReference type="Gene3D" id="1.10.10.10">
    <property type="entry name" value="Winged helix-like DNA-binding domain superfamily/Winged helix DNA-binding domain"/>
    <property type="match status" value="1"/>
</dbReference>
<dbReference type="InterPro" id="IPR011711">
    <property type="entry name" value="GntR_C"/>
</dbReference>
<dbReference type="CDD" id="cd07377">
    <property type="entry name" value="WHTH_GntR"/>
    <property type="match status" value="1"/>
</dbReference>
<dbReference type="SMART" id="SM00345">
    <property type="entry name" value="HTH_GNTR"/>
    <property type="match status" value="1"/>
</dbReference>